<gene>
    <name evidence="2" type="ORF">VP01_1751g2</name>
</gene>
<comment type="caution">
    <text evidence="2">The sequence shown here is derived from an EMBL/GenBank/DDBJ whole genome shotgun (WGS) entry which is preliminary data.</text>
</comment>
<protein>
    <submittedName>
        <fullName evidence="2">Uncharacterized protein</fullName>
    </submittedName>
</protein>
<evidence type="ECO:0000256" key="1">
    <source>
        <dbReference type="SAM" id="MobiDB-lite"/>
    </source>
</evidence>
<feature type="compositionally biased region" description="Low complexity" evidence="1">
    <location>
        <begin position="57"/>
        <end position="68"/>
    </location>
</feature>
<dbReference type="VEuPathDB" id="FungiDB:VP01_1751g2"/>
<dbReference type="EMBL" id="LAVV01006561">
    <property type="protein sequence ID" value="KNZ59349.1"/>
    <property type="molecule type" value="Genomic_DNA"/>
</dbReference>
<evidence type="ECO:0000313" key="2">
    <source>
        <dbReference type="EMBL" id="KNZ59349.1"/>
    </source>
</evidence>
<evidence type="ECO:0000313" key="3">
    <source>
        <dbReference type="Proteomes" id="UP000037035"/>
    </source>
</evidence>
<reference evidence="2 3" key="1">
    <citation type="submission" date="2015-08" db="EMBL/GenBank/DDBJ databases">
        <title>Next Generation Sequencing and Analysis of the Genome of Puccinia sorghi L Schw, the Causal Agent of Maize Common Rust.</title>
        <authorList>
            <person name="Rochi L."/>
            <person name="Burguener G."/>
            <person name="Darino M."/>
            <person name="Turjanski A."/>
            <person name="Kreff E."/>
            <person name="Dieguez M.J."/>
            <person name="Sacco F."/>
        </authorList>
    </citation>
    <scope>NUCLEOTIDE SEQUENCE [LARGE SCALE GENOMIC DNA]</scope>
    <source>
        <strain evidence="2 3">RO10H11247</strain>
    </source>
</reference>
<organism evidence="2 3">
    <name type="scientific">Puccinia sorghi</name>
    <dbReference type="NCBI Taxonomy" id="27349"/>
    <lineage>
        <taxon>Eukaryota</taxon>
        <taxon>Fungi</taxon>
        <taxon>Dikarya</taxon>
        <taxon>Basidiomycota</taxon>
        <taxon>Pucciniomycotina</taxon>
        <taxon>Pucciniomycetes</taxon>
        <taxon>Pucciniales</taxon>
        <taxon>Pucciniaceae</taxon>
        <taxon>Puccinia</taxon>
    </lineage>
</organism>
<dbReference type="Proteomes" id="UP000037035">
    <property type="component" value="Unassembled WGS sequence"/>
</dbReference>
<name>A0A0L6VF56_9BASI</name>
<proteinExistence type="predicted"/>
<dbReference type="AlphaFoldDB" id="A0A0L6VF56"/>
<dbReference type="OrthoDB" id="2505776at2759"/>
<accession>A0A0L6VF56</accession>
<keyword evidence="3" id="KW-1185">Reference proteome</keyword>
<feature type="region of interest" description="Disordered" evidence="1">
    <location>
        <begin position="16"/>
        <end position="68"/>
    </location>
</feature>
<dbReference type="STRING" id="27349.A0A0L6VF56"/>
<sequence length="260" mass="29442">MVLCQCSQCSKNILSSSNDQPTRGRYVSSRNQRKHQNKDLQKQRSTNELPHKNERASQCNQSGSCSESSVESDVTLDSLSNENEQKLSLPDMASTFMSWLHLHGGMSLDKCRTARDLVLKMINQAEGTTCGLLTDTNFPKDTRTILNRSLNVKLETTVCCPTCYTLFFPPNLPSVCPYRETPRSKPCGTQVFAPKKLFVGGSHQGKFQPQEFRLKRGQAPSIERPLCTFVWQKLNNWLPWFLSIPGIESSIEEWDCVEET</sequence>